<keyword evidence="1" id="KW-0479">Metal-binding</keyword>
<dbReference type="InterPro" id="IPR050248">
    <property type="entry name" value="Polysacc_deacetylase_ArnD"/>
</dbReference>
<protein>
    <submittedName>
        <fullName evidence="4">Polysaccharide deacetylase family protein</fullName>
        <ecNumber evidence="4">3.-.-.-</ecNumber>
    </submittedName>
</protein>
<dbReference type="CDD" id="cd10917">
    <property type="entry name" value="CE4_NodB_like_6s_7s"/>
    <property type="match status" value="1"/>
</dbReference>
<comment type="caution">
    <text evidence="4">The sequence shown here is derived from an EMBL/GenBank/DDBJ whole genome shotgun (WGS) entry which is preliminary data.</text>
</comment>
<proteinExistence type="predicted"/>
<gene>
    <name evidence="4" type="ORF">ACFFTU_23505</name>
</gene>
<dbReference type="PANTHER" id="PTHR10587">
    <property type="entry name" value="GLYCOSYL TRANSFERASE-RELATED"/>
    <property type="match status" value="1"/>
</dbReference>
<dbReference type="GO" id="GO:0016787">
    <property type="term" value="F:hydrolase activity"/>
    <property type="evidence" value="ECO:0007669"/>
    <property type="project" value="UniProtKB-KW"/>
</dbReference>
<dbReference type="InterPro" id="IPR011330">
    <property type="entry name" value="Glyco_hydro/deAcase_b/a-brl"/>
</dbReference>
<dbReference type="PROSITE" id="PS51677">
    <property type="entry name" value="NODB"/>
    <property type="match status" value="1"/>
</dbReference>
<reference evidence="4 5" key="1">
    <citation type="submission" date="2024-09" db="EMBL/GenBank/DDBJ databases">
        <authorList>
            <person name="Sun Q."/>
            <person name="Mori K."/>
        </authorList>
    </citation>
    <scope>NUCLEOTIDE SEQUENCE [LARGE SCALE GENOMIC DNA]</scope>
    <source>
        <strain evidence="4 5">JCM 4362</strain>
    </source>
</reference>
<dbReference type="PANTHER" id="PTHR10587:SF133">
    <property type="entry name" value="CHITIN DEACETYLASE 1-RELATED"/>
    <property type="match status" value="1"/>
</dbReference>
<dbReference type="Proteomes" id="UP001589718">
    <property type="component" value="Unassembled WGS sequence"/>
</dbReference>
<dbReference type="EMBL" id="JBHMCR010000015">
    <property type="protein sequence ID" value="MFB9522917.1"/>
    <property type="molecule type" value="Genomic_DNA"/>
</dbReference>
<keyword evidence="5" id="KW-1185">Reference proteome</keyword>
<dbReference type="InterPro" id="IPR002509">
    <property type="entry name" value="NODB_dom"/>
</dbReference>
<evidence type="ECO:0000259" key="3">
    <source>
        <dbReference type="PROSITE" id="PS51677"/>
    </source>
</evidence>
<dbReference type="SUPFAM" id="SSF88713">
    <property type="entry name" value="Glycoside hydrolase/deacetylase"/>
    <property type="match status" value="1"/>
</dbReference>
<sequence length="254" mass="27075">MNLGTRTSRATGLLLAAALLPLLTSCGLTGVLSPAEVRADAVDDGKSASGPVDCAKAKCVALTFDGGPSAPTPKALDVLKSEKVPATFFLQGKGHTDTYPQTVTRMAAEGHETANHTWSHKNLTELTPDQIRAEIEPVQKDIEKATGKAPTLMRPPGGATSNDVSEVLGQMGLAQVLWSVTAKDFQVKDPAEIKKRVLEQTERDGIILLHERYPATIPALPGIIAELRKQGYTFVTVSQLMSPAKPEAGEVYRP</sequence>
<feature type="domain" description="NodB homology" evidence="3">
    <location>
        <begin position="58"/>
        <end position="235"/>
    </location>
</feature>
<keyword evidence="2 4" id="KW-0378">Hydrolase</keyword>
<organism evidence="4 5">
    <name type="scientific">Streptomyces cremeus</name>
    <dbReference type="NCBI Taxonomy" id="66881"/>
    <lineage>
        <taxon>Bacteria</taxon>
        <taxon>Bacillati</taxon>
        <taxon>Actinomycetota</taxon>
        <taxon>Actinomycetes</taxon>
        <taxon>Kitasatosporales</taxon>
        <taxon>Streptomycetaceae</taxon>
        <taxon>Streptomyces</taxon>
    </lineage>
</organism>
<evidence type="ECO:0000256" key="2">
    <source>
        <dbReference type="ARBA" id="ARBA00022801"/>
    </source>
</evidence>
<dbReference type="RefSeq" id="WP_345219503.1">
    <property type="nucleotide sequence ID" value="NZ_BAAAXE010000002.1"/>
</dbReference>
<evidence type="ECO:0000313" key="4">
    <source>
        <dbReference type="EMBL" id="MFB9522917.1"/>
    </source>
</evidence>
<accession>A0ABV5PI79</accession>
<evidence type="ECO:0000313" key="5">
    <source>
        <dbReference type="Proteomes" id="UP001589718"/>
    </source>
</evidence>
<dbReference type="EC" id="3.-.-.-" evidence="4"/>
<dbReference type="PROSITE" id="PS51257">
    <property type="entry name" value="PROKAR_LIPOPROTEIN"/>
    <property type="match status" value="1"/>
</dbReference>
<name>A0ABV5PI79_STRCM</name>
<dbReference type="Gene3D" id="3.20.20.370">
    <property type="entry name" value="Glycoside hydrolase/deacetylase"/>
    <property type="match status" value="1"/>
</dbReference>
<evidence type="ECO:0000256" key="1">
    <source>
        <dbReference type="ARBA" id="ARBA00022723"/>
    </source>
</evidence>
<dbReference type="Pfam" id="PF01522">
    <property type="entry name" value="Polysacc_deac_1"/>
    <property type="match status" value="1"/>
</dbReference>